<sequence length="214" mass="24070">MFVYFPSCNFTRTFPNTSSAAKEFMQKQGVRIEGCCRPGHKNLTAGEQALVVCQTCTMLIGERRPDIPLKSAWEYLDGLEIAWPDYHGEEITIQDCWRARGNDSLHTAVRSLLKKMNFSVVELEKNRRNADFDGEWLYRPSAPANLKMAPQSFEAIQPYIQLKSPEEIQALMQAHAAQIKTDRIVDYCTACHTGLLHGGANAVNLMELLMGTNG</sequence>
<dbReference type="AlphaFoldDB" id="A0A9D1KQY0"/>
<organism evidence="1 2">
    <name type="scientific">Candidatus Faecivivens stercoripullorum</name>
    <dbReference type="NCBI Taxonomy" id="2840805"/>
    <lineage>
        <taxon>Bacteria</taxon>
        <taxon>Bacillati</taxon>
        <taxon>Bacillota</taxon>
        <taxon>Clostridia</taxon>
        <taxon>Eubacteriales</taxon>
        <taxon>Oscillospiraceae</taxon>
        <taxon>Oscillospiraceae incertae sedis</taxon>
        <taxon>Candidatus Faecivivens</taxon>
    </lineage>
</organism>
<evidence type="ECO:0000313" key="2">
    <source>
        <dbReference type="Proteomes" id="UP000824160"/>
    </source>
</evidence>
<proteinExistence type="predicted"/>
<reference evidence="1" key="2">
    <citation type="journal article" date="2021" name="PeerJ">
        <title>Extensive microbial diversity within the chicken gut microbiome revealed by metagenomics and culture.</title>
        <authorList>
            <person name="Gilroy R."/>
            <person name="Ravi A."/>
            <person name="Getino M."/>
            <person name="Pursley I."/>
            <person name="Horton D.L."/>
            <person name="Alikhan N.F."/>
            <person name="Baker D."/>
            <person name="Gharbi K."/>
            <person name="Hall N."/>
            <person name="Watson M."/>
            <person name="Adriaenssens E.M."/>
            <person name="Foster-Nyarko E."/>
            <person name="Jarju S."/>
            <person name="Secka A."/>
            <person name="Antonio M."/>
            <person name="Oren A."/>
            <person name="Chaudhuri R.R."/>
            <person name="La Ragione R."/>
            <person name="Hildebrand F."/>
            <person name="Pallen M.J."/>
        </authorList>
    </citation>
    <scope>NUCLEOTIDE SEQUENCE</scope>
    <source>
        <strain evidence="1">ChiBcec7-5410</strain>
    </source>
</reference>
<name>A0A9D1KQY0_9FIRM</name>
<evidence type="ECO:0000313" key="1">
    <source>
        <dbReference type="EMBL" id="HIT93729.1"/>
    </source>
</evidence>
<protein>
    <submittedName>
        <fullName evidence="1">Uncharacterized protein</fullName>
    </submittedName>
</protein>
<comment type="caution">
    <text evidence="1">The sequence shown here is derived from an EMBL/GenBank/DDBJ whole genome shotgun (WGS) entry which is preliminary data.</text>
</comment>
<accession>A0A9D1KQY0</accession>
<reference evidence="1" key="1">
    <citation type="submission" date="2020-10" db="EMBL/GenBank/DDBJ databases">
        <authorList>
            <person name="Gilroy R."/>
        </authorList>
    </citation>
    <scope>NUCLEOTIDE SEQUENCE</scope>
    <source>
        <strain evidence="1">ChiBcec7-5410</strain>
    </source>
</reference>
<gene>
    <name evidence="1" type="ORF">IAC43_00935</name>
</gene>
<dbReference type="EMBL" id="DVLW01000026">
    <property type="protein sequence ID" value="HIT93729.1"/>
    <property type="molecule type" value="Genomic_DNA"/>
</dbReference>
<dbReference type="Proteomes" id="UP000824160">
    <property type="component" value="Unassembled WGS sequence"/>
</dbReference>